<gene>
    <name evidence="1" type="ORF">EZS27_029983</name>
</gene>
<evidence type="ECO:0000313" key="1">
    <source>
        <dbReference type="EMBL" id="KAA6320217.1"/>
    </source>
</evidence>
<proteinExistence type="predicted"/>
<reference evidence="1" key="1">
    <citation type="submission" date="2019-03" db="EMBL/GenBank/DDBJ databases">
        <title>Single cell metagenomics reveals metabolic interactions within the superorganism composed of flagellate Streblomastix strix and complex community of Bacteroidetes bacteria on its surface.</title>
        <authorList>
            <person name="Treitli S.C."/>
            <person name="Kolisko M."/>
            <person name="Husnik F."/>
            <person name="Keeling P."/>
            <person name="Hampl V."/>
        </authorList>
    </citation>
    <scope>NUCLEOTIDE SEQUENCE</scope>
    <source>
        <strain evidence="1">STM</strain>
    </source>
</reference>
<comment type="caution">
    <text evidence="1">The sequence shown here is derived from an EMBL/GenBank/DDBJ whole genome shotgun (WGS) entry which is preliminary data.</text>
</comment>
<dbReference type="AlphaFoldDB" id="A0A5J4QEQ0"/>
<dbReference type="InterPro" id="IPR029475">
    <property type="entry name" value="DUF6807"/>
</dbReference>
<sequence length="99" mass="11186">MKRVLFAVTALFIINFVYAQALEVSAVRIGNRIDVNIGAHFFTSYRFDGNEKYPFFFPVNGPVSGFGVTSMRNGIWPHHSSLFFGCDRVNGGNYWQEGL</sequence>
<protein>
    <submittedName>
        <fullName evidence="1">Uncharacterized protein</fullName>
    </submittedName>
</protein>
<organism evidence="1">
    <name type="scientific">termite gut metagenome</name>
    <dbReference type="NCBI Taxonomy" id="433724"/>
    <lineage>
        <taxon>unclassified sequences</taxon>
        <taxon>metagenomes</taxon>
        <taxon>organismal metagenomes</taxon>
    </lineage>
</organism>
<feature type="non-terminal residue" evidence="1">
    <location>
        <position position="99"/>
    </location>
</feature>
<accession>A0A5J4QEQ0</accession>
<name>A0A5J4QEQ0_9ZZZZ</name>
<dbReference type="EMBL" id="SNRY01003654">
    <property type="protein sequence ID" value="KAA6320217.1"/>
    <property type="molecule type" value="Genomic_DNA"/>
</dbReference>
<dbReference type="Pfam" id="PF14100">
    <property type="entry name" value="DUF6807"/>
    <property type="match status" value="1"/>
</dbReference>